<comment type="caution">
    <text evidence="2">The sequence shown here is derived from an EMBL/GenBank/DDBJ whole genome shotgun (WGS) entry which is preliminary data.</text>
</comment>
<comment type="similarity">
    <text evidence="1">Belongs to the UDP-glycosyltransferase family.</text>
</comment>
<name>A0ABU6QQT6_9FABA</name>
<dbReference type="Proteomes" id="UP001341840">
    <property type="component" value="Unassembled WGS sequence"/>
</dbReference>
<gene>
    <name evidence="2" type="ORF">PIB30_076962</name>
</gene>
<dbReference type="PANTHER" id="PTHR11926:SF1412">
    <property type="entry name" value="UDP-GLYCOSYLTRANSFERASE 83A1-LIKE"/>
    <property type="match status" value="1"/>
</dbReference>
<organism evidence="2 3">
    <name type="scientific">Stylosanthes scabra</name>
    <dbReference type="NCBI Taxonomy" id="79078"/>
    <lineage>
        <taxon>Eukaryota</taxon>
        <taxon>Viridiplantae</taxon>
        <taxon>Streptophyta</taxon>
        <taxon>Embryophyta</taxon>
        <taxon>Tracheophyta</taxon>
        <taxon>Spermatophyta</taxon>
        <taxon>Magnoliopsida</taxon>
        <taxon>eudicotyledons</taxon>
        <taxon>Gunneridae</taxon>
        <taxon>Pentapetalae</taxon>
        <taxon>rosids</taxon>
        <taxon>fabids</taxon>
        <taxon>Fabales</taxon>
        <taxon>Fabaceae</taxon>
        <taxon>Papilionoideae</taxon>
        <taxon>50 kb inversion clade</taxon>
        <taxon>dalbergioids sensu lato</taxon>
        <taxon>Dalbergieae</taxon>
        <taxon>Pterocarpus clade</taxon>
        <taxon>Stylosanthes</taxon>
    </lineage>
</organism>
<dbReference type="EMBL" id="JASCZI010001022">
    <property type="protein sequence ID" value="MED6114089.1"/>
    <property type="molecule type" value="Genomic_DNA"/>
</dbReference>
<dbReference type="Gene3D" id="3.40.50.2000">
    <property type="entry name" value="Glycogen Phosphorylase B"/>
    <property type="match status" value="1"/>
</dbReference>
<evidence type="ECO:0000256" key="1">
    <source>
        <dbReference type="ARBA" id="ARBA00009995"/>
    </source>
</evidence>
<dbReference type="SUPFAM" id="SSF53756">
    <property type="entry name" value="UDP-Glycosyltransferase/glycogen phosphorylase"/>
    <property type="match status" value="2"/>
</dbReference>
<protein>
    <submittedName>
        <fullName evidence="2">Uncharacterized protein</fullName>
    </submittedName>
</protein>
<sequence length="236" mass="26392">MGIPHFLAIPFLIPGHINPLIQLSNVLAKHGCKVTFLNTEYNYKRMKKAVAATAQANNIDDHDEESSTMIRFVTLPDGLDPEDDRNNVRKMLGYMKKTVPALLPNLIQDINSLDSENKISCILVTFNMSCVLEVGHKLGIKCAALFPFSATGLVSLQFIRKLIHDGIIDSDVGMELENDENGFISKEEILKKVEQLLADESIRERSSKLKEATRKNLSEGGQSSINIEKFVNWAKH</sequence>
<evidence type="ECO:0000313" key="3">
    <source>
        <dbReference type="Proteomes" id="UP001341840"/>
    </source>
</evidence>
<keyword evidence="3" id="KW-1185">Reference proteome</keyword>
<reference evidence="2 3" key="1">
    <citation type="journal article" date="2023" name="Plants (Basel)">
        <title>Bridging the Gap: Combining Genomics and Transcriptomics Approaches to Understand Stylosanthes scabra, an Orphan Legume from the Brazilian Caatinga.</title>
        <authorList>
            <person name="Ferreira-Neto J.R.C."/>
            <person name="da Silva M.D."/>
            <person name="Binneck E."/>
            <person name="de Melo N.F."/>
            <person name="da Silva R.H."/>
            <person name="de Melo A.L.T.M."/>
            <person name="Pandolfi V."/>
            <person name="Bustamante F.O."/>
            <person name="Brasileiro-Vidal A.C."/>
            <person name="Benko-Iseppon A.M."/>
        </authorList>
    </citation>
    <scope>NUCLEOTIDE SEQUENCE [LARGE SCALE GENOMIC DNA]</scope>
    <source>
        <tissue evidence="2">Leaves</tissue>
    </source>
</reference>
<proteinExistence type="inferred from homology"/>
<dbReference type="PANTHER" id="PTHR11926">
    <property type="entry name" value="GLUCOSYL/GLUCURONOSYL TRANSFERASES"/>
    <property type="match status" value="1"/>
</dbReference>
<evidence type="ECO:0000313" key="2">
    <source>
        <dbReference type="EMBL" id="MED6114089.1"/>
    </source>
</evidence>
<accession>A0ABU6QQT6</accession>